<dbReference type="PANTHER" id="PTHR34997">
    <property type="entry name" value="AM15"/>
    <property type="match status" value="1"/>
</dbReference>
<keyword evidence="3" id="KW-0843">Virulence</keyword>
<dbReference type="Gene3D" id="3.10.350.10">
    <property type="entry name" value="LysM domain"/>
    <property type="match status" value="1"/>
</dbReference>
<reference evidence="5 6" key="2">
    <citation type="journal article" date="2012" name="PLoS Pathog.">
        <title>Diverse lifestyles and strategies of plant pathogenesis encoded in the genomes of eighteen Dothideomycetes fungi.</title>
        <authorList>
            <person name="Ohm R.A."/>
            <person name="Feau N."/>
            <person name="Henrissat B."/>
            <person name="Schoch C.L."/>
            <person name="Horwitz B.A."/>
            <person name="Barry K.W."/>
            <person name="Condon B.J."/>
            <person name="Copeland A.C."/>
            <person name="Dhillon B."/>
            <person name="Glaser F."/>
            <person name="Hesse C.N."/>
            <person name="Kosti I."/>
            <person name="LaButti K."/>
            <person name="Lindquist E.A."/>
            <person name="Lucas S."/>
            <person name="Salamov A.A."/>
            <person name="Bradshaw R.E."/>
            <person name="Ciuffetti L."/>
            <person name="Hamelin R.C."/>
            <person name="Kema G.H.J."/>
            <person name="Lawrence C."/>
            <person name="Scott J.A."/>
            <person name="Spatafora J.W."/>
            <person name="Turgeon B.G."/>
            <person name="de Wit P.J.G.M."/>
            <person name="Zhong S."/>
            <person name="Goodwin S.B."/>
            <person name="Grigoriev I.V."/>
        </authorList>
    </citation>
    <scope>NUCLEOTIDE SEQUENCE [LARGE SCALE GENOMIC DNA]</scope>
    <source>
        <strain evidence="6">NZE10 / CBS 128990</strain>
    </source>
</reference>
<dbReference type="GO" id="GO:0008061">
    <property type="term" value="F:chitin binding"/>
    <property type="evidence" value="ECO:0007669"/>
    <property type="project" value="UniProtKB-KW"/>
</dbReference>
<dbReference type="SUPFAM" id="SSF54106">
    <property type="entry name" value="LysM domain"/>
    <property type="match status" value="1"/>
</dbReference>
<evidence type="ECO:0000259" key="4">
    <source>
        <dbReference type="PROSITE" id="PS51782"/>
    </source>
</evidence>
<dbReference type="InterPro" id="IPR052210">
    <property type="entry name" value="LysM1-like"/>
</dbReference>
<dbReference type="Proteomes" id="UP000016933">
    <property type="component" value="Unassembled WGS sequence"/>
</dbReference>
<gene>
    <name evidence="5" type="ORF">DOTSEDRAFT_102290</name>
</gene>
<evidence type="ECO:0000256" key="1">
    <source>
        <dbReference type="ARBA" id="ARBA00022669"/>
    </source>
</evidence>
<dbReference type="PANTHER" id="PTHR34997:SF2">
    <property type="entry name" value="LYSM DOMAIN-CONTAINING PROTEIN-RELATED"/>
    <property type="match status" value="1"/>
</dbReference>
<dbReference type="InterPro" id="IPR018392">
    <property type="entry name" value="LysM"/>
</dbReference>
<evidence type="ECO:0000313" key="6">
    <source>
        <dbReference type="Proteomes" id="UP000016933"/>
    </source>
</evidence>
<accession>M2YJF2</accession>
<protein>
    <recommendedName>
        <fullName evidence="4">LysM domain-containing protein</fullName>
    </recommendedName>
</protein>
<sequence length="63" mass="7043">SASKPTPTQRGMVPGCLEFHQAAESDSCEEIVDENEISVVDFVSWNSAVRKLCNNLFVGYWFC</sequence>
<feature type="non-terminal residue" evidence="5">
    <location>
        <position position="63"/>
    </location>
</feature>
<name>M2YJF2_DOTSN</name>
<evidence type="ECO:0000256" key="3">
    <source>
        <dbReference type="ARBA" id="ARBA00023026"/>
    </source>
</evidence>
<evidence type="ECO:0000256" key="2">
    <source>
        <dbReference type="ARBA" id="ARBA00022729"/>
    </source>
</evidence>
<feature type="domain" description="LysM" evidence="4">
    <location>
        <begin position="18"/>
        <end position="63"/>
    </location>
</feature>
<dbReference type="HOGENOM" id="CLU_189335_2_0_1"/>
<feature type="non-terminal residue" evidence="5">
    <location>
        <position position="1"/>
    </location>
</feature>
<keyword evidence="6" id="KW-1185">Reference proteome</keyword>
<reference evidence="6" key="1">
    <citation type="journal article" date="2012" name="PLoS Genet.">
        <title>The genomes of the fungal plant pathogens Cladosporium fulvum and Dothistroma septosporum reveal adaptation to different hosts and lifestyles but also signatures of common ancestry.</title>
        <authorList>
            <person name="de Wit P.J.G.M."/>
            <person name="van der Burgt A."/>
            <person name="Oekmen B."/>
            <person name="Stergiopoulos I."/>
            <person name="Abd-Elsalam K.A."/>
            <person name="Aerts A.L."/>
            <person name="Bahkali A.H."/>
            <person name="Beenen H.G."/>
            <person name="Chettri P."/>
            <person name="Cox M.P."/>
            <person name="Datema E."/>
            <person name="de Vries R.P."/>
            <person name="Dhillon B."/>
            <person name="Ganley A.R."/>
            <person name="Griffiths S.A."/>
            <person name="Guo Y."/>
            <person name="Hamelin R.C."/>
            <person name="Henrissat B."/>
            <person name="Kabir M.S."/>
            <person name="Jashni M.K."/>
            <person name="Kema G."/>
            <person name="Klaubauf S."/>
            <person name="Lapidus A."/>
            <person name="Levasseur A."/>
            <person name="Lindquist E."/>
            <person name="Mehrabi R."/>
            <person name="Ohm R.A."/>
            <person name="Owen T.J."/>
            <person name="Salamov A."/>
            <person name="Schwelm A."/>
            <person name="Schijlen E."/>
            <person name="Sun H."/>
            <person name="van den Burg H.A."/>
            <person name="van Ham R.C.H.J."/>
            <person name="Zhang S."/>
            <person name="Goodwin S.B."/>
            <person name="Grigoriev I.V."/>
            <person name="Collemare J."/>
            <person name="Bradshaw R.E."/>
        </authorList>
    </citation>
    <scope>NUCLEOTIDE SEQUENCE [LARGE SCALE GENOMIC DNA]</scope>
    <source>
        <strain evidence="6">NZE10 / CBS 128990</strain>
    </source>
</reference>
<evidence type="ECO:0000313" key="5">
    <source>
        <dbReference type="EMBL" id="EME39056.1"/>
    </source>
</evidence>
<dbReference type="InterPro" id="IPR036779">
    <property type="entry name" value="LysM_dom_sf"/>
</dbReference>
<keyword evidence="1" id="KW-0147">Chitin-binding</keyword>
<dbReference type="EMBL" id="KB446546">
    <property type="protein sequence ID" value="EME39056.1"/>
    <property type="molecule type" value="Genomic_DNA"/>
</dbReference>
<dbReference type="AlphaFoldDB" id="M2YJF2"/>
<organism evidence="5 6">
    <name type="scientific">Dothistroma septosporum (strain NZE10 / CBS 128990)</name>
    <name type="common">Red band needle blight fungus</name>
    <name type="synonym">Mycosphaerella pini</name>
    <dbReference type="NCBI Taxonomy" id="675120"/>
    <lineage>
        <taxon>Eukaryota</taxon>
        <taxon>Fungi</taxon>
        <taxon>Dikarya</taxon>
        <taxon>Ascomycota</taxon>
        <taxon>Pezizomycotina</taxon>
        <taxon>Dothideomycetes</taxon>
        <taxon>Dothideomycetidae</taxon>
        <taxon>Mycosphaerellales</taxon>
        <taxon>Mycosphaerellaceae</taxon>
        <taxon>Dothistroma</taxon>
    </lineage>
</organism>
<keyword evidence="2" id="KW-0732">Signal</keyword>
<proteinExistence type="predicted"/>
<dbReference type="PROSITE" id="PS51782">
    <property type="entry name" value="LYSM"/>
    <property type="match status" value="1"/>
</dbReference>